<evidence type="ECO:0000256" key="12">
    <source>
        <dbReference type="ARBA" id="ARBA00023012"/>
    </source>
</evidence>
<dbReference type="FunFam" id="3.30.565.10:FF:000013">
    <property type="entry name" value="Two-component sensor histidine kinase"/>
    <property type="match status" value="1"/>
</dbReference>
<keyword evidence="5" id="KW-0597">Phosphoprotein</keyword>
<evidence type="ECO:0000256" key="8">
    <source>
        <dbReference type="ARBA" id="ARBA00022741"/>
    </source>
</evidence>
<evidence type="ECO:0000256" key="1">
    <source>
        <dbReference type="ARBA" id="ARBA00000085"/>
    </source>
</evidence>
<keyword evidence="13 15" id="KW-0472">Membrane</keyword>
<dbReference type="InterPro" id="IPR047669">
    <property type="entry name" value="MtrAB_MtrB"/>
</dbReference>
<dbReference type="PANTHER" id="PTHR45436:SF5">
    <property type="entry name" value="SENSOR HISTIDINE KINASE TRCS"/>
    <property type="match status" value="1"/>
</dbReference>
<keyword evidence="4" id="KW-1003">Cell membrane</keyword>
<proteinExistence type="predicted"/>
<dbReference type="PRINTS" id="PR00344">
    <property type="entry name" value="BCTRLSENSOR"/>
</dbReference>
<dbReference type="Pfam" id="PF00672">
    <property type="entry name" value="HAMP"/>
    <property type="match status" value="1"/>
</dbReference>
<evidence type="ECO:0000256" key="11">
    <source>
        <dbReference type="ARBA" id="ARBA00022989"/>
    </source>
</evidence>
<dbReference type="InterPro" id="IPR004358">
    <property type="entry name" value="Sig_transdc_His_kin-like_C"/>
</dbReference>
<gene>
    <name evidence="18" type="ORF">UFOPK3574_00340</name>
</gene>
<name>A0A6J5YS53_9ZZZZ</name>
<keyword evidence="11 15" id="KW-1133">Transmembrane helix</keyword>
<dbReference type="SMART" id="SM00387">
    <property type="entry name" value="HATPase_c"/>
    <property type="match status" value="1"/>
</dbReference>
<dbReference type="InterPro" id="IPR003660">
    <property type="entry name" value="HAMP_dom"/>
</dbReference>
<dbReference type="Gene3D" id="3.30.565.10">
    <property type="entry name" value="Histidine kinase-like ATPase, C-terminal domain"/>
    <property type="match status" value="1"/>
</dbReference>
<evidence type="ECO:0000259" key="17">
    <source>
        <dbReference type="PROSITE" id="PS50885"/>
    </source>
</evidence>
<dbReference type="InterPro" id="IPR005467">
    <property type="entry name" value="His_kinase_dom"/>
</dbReference>
<protein>
    <recommendedName>
        <fullName evidence="14">Sensor histidine kinase MtrB</fullName>
        <ecNumber evidence="3">2.7.13.3</ecNumber>
    </recommendedName>
</protein>
<evidence type="ECO:0000256" key="13">
    <source>
        <dbReference type="ARBA" id="ARBA00023136"/>
    </source>
</evidence>
<keyword evidence="10" id="KW-0067">ATP-binding</keyword>
<reference evidence="18" key="1">
    <citation type="submission" date="2020-05" db="EMBL/GenBank/DDBJ databases">
        <authorList>
            <person name="Chiriac C."/>
            <person name="Salcher M."/>
            <person name="Ghai R."/>
            <person name="Kavagutti S V."/>
        </authorList>
    </citation>
    <scope>NUCLEOTIDE SEQUENCE</scope>
</reference>
<dbReference type="PROSITE" id="PS50109">
    <property type="entry name" value="HIS_KIN"/>
    <property type="match status" value="1"/>
</dbReference>
<dbReference type="Pfam" id="PF02518">
    <property type="entry name" value="HATPase_c"/>
    <property type="match status" value="1"/>
</dbReference>
<dbReference type="Pfam" id="PF00512">
    <property type="entry name" value="HisKA"/>
    <property type="match status" value="1"/>
</dbReference>
<dbReference type="InterPro" id="IPR003661">
    <property type="entry name" value="HisK_dim/P_dom"/>
</dbReference>
<dbReference type="InterPro" id="IPR036890">
    <property type="entry name" value="HATPase_C_sf"/>
</dbReference>
<dbReference type="AlphaFoldDB" id="A0A6J5YS53"/>
<evidence type="ECO:0000256" key="14">
    <source>
        <dbReference type="ARBA" id="ARBA00035305"/>
    </source>
</evidence>
<dbReference type="SUPFAM" id="SSF47384">
    <property type="entry name" value="Homodimeric domain of signal transducing histidine kinase"/>
    <property type="match status" value="1"/>
</dbReference>
<dbReference type="SMART" id="SM00304">
    <property type="entry name" value="HAMP"/>
    <property type="match status" value="1"/>
</dbReference>
<evidence type="ECO:0000256" key="7">
    <source>
        <dbReference type="ARBA" id="ARBA00022692"/>
    </source>
</evidence>
<dbReference type="Gene3D" id="6.10.340.10">
    <property type="match status" value="1"/>
</dbReference>
<sequence length="524" mass="59018">MNRFSERLRNSLASKVIFSTVLLSLGVVWLTGSALYSQLSDGVKEVNLETSLAEARSTFFDAQYQFLLKQSAESSVITKAVQDFIVSATEVSLDQDRKSIFLSRFGAPFKFSLKVEPPDYTTSTDGLDIDSFPDELRERVRTSDLVEYQYTKMRYQDREDANVLIAGRKIAIPKSGNYEMYLVYSLNNQNRTLSIIKNALLFTGFALLFLIGLITWLVVRQVVRPVREAATIAQKFTQGDFSQRMKVDSSDEIATLGTAFNEMALSLESQISRLENLSRVQQRFVSDVSHELRTPLTTLRMASEVIHSQKDSFDPTITRSSELLVAQLDRFERLLEDLLEVSRFDAEVAVLEPVDFDLIRLIERCIEDVRASAHDHIISITIDHETENVMINADIRRVERIMRNLLSNALDHAEDKPINVKVVSTRTEAAVGVRDFGTGIEPTALSRIFDRFWRADPSRARVRGGTGLGLSIALEDARLHNGELDAWGAPGHGAHFVLTLPRIAGQQISGRPIRSLPEDYPQKN</sequence>
<feature type="domain" description="HAMP" evidence="17">
    <location>
        <begin position="220"/>
        <end position="272"/>
    </location>
</feature>
<evidence type="ECO:0000256" key="9">
    <source>
        <dbReference type="ARBA" id="ARBA00022777"/>
    </source>
</evidence>
<dbReference type="CDD" id="cd00082">
    <property type="entry name" value="HisKA"/>
    <property type="match status" value="1"/>
</dbReference>
<dbReference type="SUPFAM" id="SSF55874">
    <property type="entry name" value="ATPase domain of HSP90 chaperone/DNA topoisomerase II/histidine kinase"/>
    <property type="match status" value="1"/>
</dbReference>
<dbReference type="InterPro" id="IPR003594">
    <property type="entry name" value="HATPase_dom"/>
</dbReference>
<keyword evidence="8" id="KW-0547">Nucleotide-binding</keyword>
<evidence type="ECO:0000256" key="4">
    <source>
        <dbReference type="ARBA" id="ARBA00022475"/>
    </source>
</evidence>
<dbReference type="GO" id="GO:0000155">
    <property type="term" value="F:phosphorelay sensor kinase activity"/>
    <property type="evidence" value="ECO:0007669"/>
    <property type="project" value="InterPro"/>
</dbReference>
<evidence type="ECO:0000259" key="16">
    <source>
        <dbReference type="PROSITE" id="PS50109"/>
    </source>
</evidence>
<dbReference type="PROSITE" id="PS50885">
    <property type="entry name" value="HAMP"/>
    <property type="match status" value="1"/>
</dbReference>
<keyword evidence="6" id="KW-0808">Transferase</keyword>
<evidence type="ECO:0000256" key="6">
    <source>
        <dbReference type="ARBA" id="ARBA00022679"/>
    </source>
</evidence>
<evidence type="ECO:0000256" key="5">
    <source>
        <dbReference type="ARBA" id="ARBA00022553"/>
    </source>
</evidence>
<dbReference type="InterPro" id="IPR050428">
    <property type="entry name" value="TCS_sensor_his_kinase"/>
</dbReference>
<evidence type="ECO:0000256" key="2">
    <source>
        <dbReference type="ARBA" id="ARBA00004651"/>
    </source>
</evidence>
<keyword evidence="7 15" id="KW-0812">Transmembrane</keyword>
<dbReference type="NCBIfam" id="NF040691">
    <property type="entry name" value="MtrAB_MtrB"/>
    <property type="match status" value="1"/>
</dbReference>
<comment type="subcellular location">
    <subcellularLocation>
        <location evidence="2">Cell membrane</location>
        <topology evidence="2">Multi-pass membrane protein</topology>
    </subcellularLocation>
</comment>
<dbReference type="SUPFAM" id="SSF158472">
    <property type="entry name" value="HAMP domain-like"/>
    <property type="match status" value="1"/>
</dbReference>
<accession>A0A6J5YS53</accession>
<evidence type="ECO:0000256" key="15">
    <source>
        <dbReference type="SAM" id="Phobius"/>
    </source>
</evidence>
<dbReference type="EC" id="2.7.13.3" evidence="3"/>
<dbReference type="EMBL" id="CAESAF010000019">
    <property type="protein sequence ID" value="CAB4332984.1"/>
    <property type="molecule type" value="Genomic_DNA"/>
</dbReference>
<feature type="domain" description="Histidine kinase" evidence="16">
    <location>
        <begin position="287"/>
        <end position="504"/>
    </location>
</feature>
<evidence type="ECO:0000313" key="18">
    <source>
        <dbReference type="EMBL" id="CAB4332984.1"/>
    </source>
</evidence>
<keyword evidence="12" id="KW-0902">Two-component regulatory system</keyword>
<dbReference type="FunFam" id="1.10.287.130:FF:000010">
    <property type="entry name" value="Two-component sensor histidine kinase"/>
    <property type="match status" value="1"/>
</dbReference>
<organism evidence="18">
    <name type="scientific">freshwater metagenome</name>
    <dbReference type="NCBI Taxonomy" id="449393"/>
    <lineage>
        <taxon>unclassified sequences</taxon>
        <taxon>metagenomes</taxon>
        <taxon>ecological metagenomes</taxon>
    </lineage>
</organism>
<evidence type="ECO:0000256" key="10">
    <source>
        <dbReference type="ARBA" id="ARBA00022840"/>
    </source>
</evidence>
<dbReference type="CDD" id="cd00075">
    <property type="entry name" value="HATPase"/>
    <property type="match status" value="1"/>
</dbReference>
<dbReference type="PANTHER" id="PTHR45436">
    <property type="entry name" value="SENSOR HISTIDINE KINASE YKOH"/>
    <property type="match status" value="1"/>
</dbReference>
<dbReference type="Gene3D" id="1.10.287.130">
    <property type="match status" value="1"/>
</dbReference>
<dbReference type="SMART" id="SM00388">
    <property type="entry name" value="HisKA"/>
    <property type="match status" value="1"/>
</dbReference>
<comment type="catalytic activity">
    <reaction evidence="1">
        <text>ATP + protein L-histidine = ADP + protein N-phospho-L-histidine.</text>
        <dbReference type="EC" id="2.7.13.3"/>
    </reaction>
</comment>
<dbReference type="CDD" id="cd06225">
    <property type="entry name" value="HAMP"/>
    <property type="match status" value="1"/>
</dbReference>
<dbReference type="GO" id="GO:0005886">
    <property type="term" value="C:plasma membrane"/>
    <property type="evidence" value="ECO:0007669"/>
    <property type="project" value="UniProtKB-SubCell"/>
</dbReference>
<dbReference type="GO" id="GO:0005524">
    <property type="term" value="F:ATP binding"/>
    <property type="evidence" value="ECO:0007669"/>
    <property type="project" value="UniProtKB-KW"/>
</dbReference>
<evidence type="ECO:0000256" key="3">
    <source>
        <dbReference type="ARBA" id="ARBA00012438"/>
    </source>
</evidence>
<keyword evidence="9" id="KW-0418">Kinase</keyword>
<feature type="transmembrane region" description="Helical" evidence="15">
    <location>
        <begin position="199"/>
        <end position="219"/>
    </location>
</feature>
<dbReference type="InterPro" id="IPR036097">
    <property type="entry name" value="HisK_dim/P_sf"/>
</dbReference>